<feature type="compositionally biased region" description="Polar residues" evidence="8">
    <location>
        <begin position="69"/>
        <end position="96"/>
    </location>
</feature>
<comment type="caution">
    <text evidence="10">The sequence shown here is derived from an EMBL/GenBank/DDBJ whole genome shotgun (WGS) entry which is preliminary data.</text>
</comment>
<dbReference type="RefSeq" id="XP_066636500.1">
    <property type="nucleotide sequence ID" value="XM_066773933.1"/>
</dbReference>
<keyword evidence="2" id="KW-0479">Metal-binding</keyword>
<feature type="compositionally biased region" description="Low complexity" evidence="8">
    <location>
        <begin position="655"/>
        <end position="689"/>
    </location>
</feature>
<evidence type="ECO:0000256" key="4">
    <source>
        <dbReference type="ARBA" id="ARBA00022771"/>
    </source>
</evidence>
<feature type="compositionally biased region" description="Polar residues" evidence="8">
    <location>
        <begin position="212"/>
        <end position="240"/>
    </location>
</feature>
<keyword evidence="11" id="KW-1185">Reference proteome</keyword>
<evidence type="ECO:0000313" key="11">
    <source>
        <dbReference type="Proteomes" id="UP001430584"/>
    </source>
</evidence>
<feature type="compositionally biased region" description="Polar residues" evidence="8">
    <location>
        <begin position="417"/>
        <end position="426"/>
    </location>
</feature>
<evidence type="ECO:0000256" key="6">
    <source>
        <dbReference type="ARBA" id="ARBA00023242"/>
    </source>
</evidence>
<keyword evidence="4 7" id="KW-0863">Zinc-finger</keyword>
<organism evidence="10 11">
    <name type="scientific">Diplodia seriata</name>
    <dbReference type="NCBI Taxonomy" id="420778"/>
    <lineage>
        <taxon>Eukaryota</taxon>
        <taxon>Fungi</taxon>
        <taxon>Dikarya</taxon>
        <taxon>Ascomycota</taxon>
        <taxon>Pezizomycotina</taxon>
        <taxon>Dothideomycetes</taxon>
        <taxon>Dothideomycetes incertae sedis</taxon>
        <taxon>Botryosphaeriales</taxon>
        <taxon>Botryosphaeriaceae</taxon>
        <taxon>Diplodia</taxon>
    </lineage>
</organism>
<feature type="region of interest" description="Disordered" evidence="8">
    <location>
        <begin position="259"/>
        <end position="294"/>
    </location>
</feature>
<evidence type="ECO:0000256" key="5">
    <source>
        <dbReference type="ARBA" id="ARBA00022833"/>
    </source>
</evidence>
<dbReference type="Gene3D" id="3.30.160.60">
    <property type="entry name" value="Classic Zinc Finger"/>
    <property type="match status" value="3"/>
</dbReference>
<gene>
    <name evidence="10" type="primary">CRZ1</name>
    <name evidence="10" type="ORF">SLS55_002451</name>
</gene>
<dbReference type="PROSITE" id="PS00028">
    <property type="entry name" value="ZINC_FINGER_C2H2_1"/>
    <property type="match status" value="2"/>
</dbReference>
<feature type="domain" description="C2H2-type" evidence="9">
    <location>
        <begin position="570"/>
        <end position="597"/>
    </location>
</feature>
<evidence type="ECO:0000256" key="8">
    <source>
        <dbReference type="SAM" id="MobiDB-lite"/>
    </source>
</evidence>
<feature type="region of interest" description="Disordered" evidence="8">
    <location>
        <begin position="109"/>
        <end position="130"/>
    </location>
</feature>
<dbReference type="InterPro" id="IPR036236">
    <property type="entry name" value="Znf_C2H2_sf"/>
</dbReference>
<dbReference type="Pfam" id="PF00096">
    <property type="entry name" value="zf-C2H2"/>
    <property type="match status" value="2"/>
</dbReference>
<feature type="compositionally biased region" description="Polar residues" evidence="8">
    <location>
        <begin position="263"/>
        <end position="281"/>
    </location>
</feature>
<dbReference type="PROSITE" id="PS50157">
    <property type="entry name" value="ZINC_FINGER_C2H2_2"/>
    <property type="match status" value="2"/>
</dbReference>
<dbReference type="InterPro" id="IPR051059">
    <property type="entry name" value="VerF-like"/>
</dbReference>
<evidence type="ECO:0000256" key="7">
    <source>
        <dbReference type="PROSITE-ProRule" id="PRU00042"/>
    </source>
</evidence>
<feature type="region of interest" description="Disordered" evidence="8">
    <location>
        <begin position="1"/>
        <end position="96"/>
    </location>
</feature>
<dbReference type="SUPFAM" id="SSF57667">
    <property type="entry name" value="beta-beta-alpha zinc fingers"/>
    <property type="match status" value="1"/>
</dbReference>
<feature type="domain" description="C2H2-type" evidence="9">
    <location>
        <begin position="542"/>
        <end position="569"/>
    </location>
</feature>
<feature type="compositionally biased region" description="Low complexity" evidence="8">
    <location>
        <begin position="509"/>
        <end position="521"/>
    </location>
</feature>
<dbReference type="Proteomes" id="UP001430584">
    <property type="component" value="Unassembled WGS sequence"/>
</dbReference>
<feature type="compositionally biased region" description="Polar residues" evidence="8">
    <location>
        <begin position="1"/>
        <end position="14"/>
    </location>
</feature>
<evidence type="ECO:0000256" key="2">
    <source>
        <dbReference type="ARBA" id="ARBA00022723"/>
    </source>
</evidence>
<name>A0ABR3CS82_9PEZI</name>
<dbReference type="PANTHER" id="PTHR40626">
    <property type="entry name" value="MIP31509P"/>
    <property type="match status" value="1"/>
</dbReference>
<evidence type="ECO:0000256" key="3">
    <source>
        <dbReference type="ARBA" id="ARBA00022737"/>
    </source>
</evidence>
<sequence length="778" mass="83921">MTCPQAASSTQSPWSERVPESRKRNIVIMDNARRDRSPSQGHRPHISPHASPSPHQSYQNISGLGLDANSLTPDNSAFASTYDSASNGQGYLSPTHQQQFANQPDISNGAFLHAQGLPSNHPSPQFGAQANNIYPQDLFAQNNPAADNQAFDAQFLTGGAGNQGSSIDPSIFLDPQLQEQSIDPTSLMSHQMSTTAHSPTPPHLLQADLSRHASTSPHASPNMNQGGFHSAGHSRQQSLDPSAAYGGDWNGMAFRGHRRAPSDTYSDVSSNHPSPYLGNNDSFDHENPSPLLGAQQDNSMFQEVMNFGQFSLSDNPSQAGITPGHSPHISPRLGPQQHNLPPFTASNNYGLTPVVSNQPGNPAAMDMFPGTGQEPFPALNQEYGASDQMSPPEINIDFAPPSRQQSFEPPKPEGSENALSPPNRSLSRNRMRARSDPFSGASTRASTPASGNASDPASSLHPNAAKAPTSRSTSPHGLNRASRRSSTSSIPHRDYMLGLADPNRPNPNNPSSAASSPGAVPEQLVTPSPGGSKRTQKHPATFQCSLCPKRFTRAYNLRSHLRTHTDERPFVCSVCGKAFARQHDRKRHEGLHSGEKKFVCRGVLKDGNAWGCGRRFARADALGRHFRSEAGRVCIRPLLEEEAAEKGWEVPGMSSPPHQHQTSQSMDQLDPLGAQPQGMGMMMPQHPQGSPFNPFVQQQPPAGFNPGMNMNFGLPQALLQQYPALAGIQWESLPANSNDDLVEDDAISGRSSFDASSGGEMFDENSGWEQTLSDYEGR</sequence>
<dbReference type="SMART" id="SM00355">
    <property type="entry name" value="ZnF_C2H2"/>
    <property type="match status" value="2"/>
</dbReference>
<feature type="compositionally biased region" description="Polar residues" evidence="8">
    <location>
        <begin position="440"/>
        <end position="461"/>
    </location>
</feature>
<evidence type="ECO:0000256" key="1">
    <source>
        <dbReference type="ARBA" id="ARBA00004123"/>
    </source>
</evidence>
<dbReference type="GeneID" id="92006536"/>
<protein>
    <submittedName>
        <fullName evidence="10">DNA-binding transcription factor</fullName>
    </submittedName>
</protein>
<keyword evidence="10" id="KW-0238">DNA-binding</keyword>
<dbReference type="InterPro" id="IPR013087">
    <property type="entry name" value="Znf_C2H2_type"/>
</dbReference>
<feature type="region of interest" description="Disordered" evidence="8">
    <location>
        <begin position="739"/>
        <end position="778"/>
    </location>
</feature>
<keyword evidence="5" id="KW-0862">Zinc</keyword>
<proteinExistence type="predicted"/>
<keyword evidence="3" id="KW-0677">Repeat</keyword>
<comment type="subcellular location">
    <subcellularLocation>
        <location evidence="1">Nucleus</location>
    </subcellularLocation>
</comment>
<dbReference type="GO" id="GO:0003677">
    <property type="term" value="F:DNA binding"/>
    <property type="evidence" value="ECO:0007669"/>
    <property type="project" value="UniProtKB-KW"/>
</dbReference>
<accession>A0ABR3CS82</accession>
<evidence type="ECO:0000313" key="10">
    <source>
        <dbReference type="EMBL" id="KAL0263471.1"/>
    </source>
</evidence>
<reference evidence="10 11" key="1">
    <citation type="submission" date="2024-02" db="EMBL/GenBank/DDBJ databases">
        <title>De novo assembly and annotation of 12 fungi associated with fruit tree decline syndrome in Ontario, Canada.</title>
        <authorList>
            <person name="Sulman M."/>
            <person name="Ellouze W."/>
            <person name="Ilyukhin E."/>
        </authorList>
    </citation>
    <scope>NUCLEOTIDE SEQUENCE [LARGE SCALE GENOMIC DNA]</scope>
    <source>
        <strain evidence="10 11">FDS-637</strain>
    </source>
</reference>
<feature type="compositionally biased region" description="Low complexity" evidence="8">
    <location>
        <begin position="47"/>
        <end position="57"/>
    </location>
</feature>
<dbReference type="EMBL" id="JAJVCZ030000002">
    <property type="protein sequence ID" value="KAL0263471.1"/>
    <property type="molecule type" value="Genomic_DNA"/>
</dbReference>
<dbReference type="PANTHER" id="PTHR40626:SF11">
    <property type="entry name" value="ZINC FINGER PROTEIN YPR022C"/>
    <property type="match status" value="1"/>
</dbReference>
<feature type="region of interest" description="Disordered" evidence="8">
    <location>
        <begin position="211"/>
        <end position="245"/>
    </location>
</feature>
<feature type="region of interest" description="Disordered" evidence="8">
    <location>
        <begin position="648"/>
        <end position="692"/>
    </location>
</feature>
<feature type="compositionally biased region" description="Polar residues" evidence="8">
    <location>
        <begin position="117"/>
        <end position="130"/>
    </location>
</feature>
<keyword evidence="6" id="KW-0539">Nucleus</keyword>
<feature type="region of interest" description="Disordered" evidence="8">
    <location>
        <begin position="369"/>
        <end position="539"/>
    </location>
</feature>
<feature type="compositionally biased region" description="Polar residues" evidence="8">
    <location>
        <begin position="767"/>
        <end position="778"/>
    </location>
</feature>
<evidence type="ECO:0000259" key="9">
    <source>
        <dbReference type="PROSITE" id="PS50157"/>
    </source>
</evidence>